<name>A0A7H1DT83_9FLAO</name>
<organism evidence="1 2">
    <name type="scientific">Chryseobacterium manosquense</name>
    <dbReference type="NCBI Taxonomy" id="2754694"/>
    <lineage>
        <taxon>Bacteria</taxon>
        <taxon>Pseudomonadati</taxon>
        <taxon>Bacteroidota</taxon>
        <taxon>Flavobacteriia</taxon>
        <taxon>Flavobacteriales</taxon>
        <taxon>Weeksellaceae</taxon>
        <taxon>Chryseobacterium group</taxon>
        <taxon>Chryseobacterium</taxon>
    </lineage>
</organism>
<gene>
    <name evidence="1" type="ORF">H0S70_07195</name>
</gene>
<evidence type="ECO:0000313" key="1">
    <source>
        <dbReference type="EMBL" id="QNS40191.1"/>
    </source>
</evidence>
<keyword evidence="2" id="KW-1185">Reference proteome</keyword>
<accession>A0A7H1DT83</accession>
<protein>
    <submittedName>
        <fullName evidence="1">Uncharacterized protein</fullName>
    </submittedName>
</protein>
<dbReference type="RefSeq" id="WP_188320316.1">
    <property type="nucleotide sequence ID" value="NZ_CP060203.1"/>
</dbReference>
<dbReference type="EMBL" id="CP060203">
    <property type="protein sequence ID" value="QNS40191.1"/>
    <property type="molecule type" value="Genomic_DNA"/>
</dbReference>
<sequence>MTIGDYIKEKFSNWSVNYSDAMIEVELSRLGLSASDSITSETNTDNFFYNIIPDLLSTPKSVSEGGYSISYDKEAMTIFYKVLSKRLGLPNNLSANTITDITNRW</sequence>
<evidence type="ECO:0000313" key="2">
    <source>
        <dbReference type="Proteomes" id="UP000516438"/>
    </source>
</evidence>
<proteinExistence type="predicted"/>
<reference evidence="1 2" key="1">
    <citation type="submission" date="2020-07" db="EMBL/GenBank/DDBJ databases">
        <title>Complete genome and description of Chryseobacterium manosquense strain Marseille-Q2069 sp. nov.</title>
        <authorList>
            <person name="Boxberger M."/>
        </authorList>
    </citation>
    <scope>NUCLEOTIDE SEQUENCE [LARGE SCALE GENOMIC DNA]</scope>
    <source>
        <strain evidence="1 2">Marseille-Q2069</strain>
    </source>
</reference>
<dbReference type="KEGG" id="cmaq:H0S70_07195"/>
<dbReference type="AlphaFoldDB" id="A0A7H1DT83"/>
<dbReference type="InterPro" id="IPR046552">
    <property type="entry name" value="DUF6706"/>
</dbReference>
<dbReference type="Pfam" id="PF20449">
    <property type="entry name" value="DUF6706"/>
    <property type="match status" value="1"/>
</dbReference>
<dbReference type="Proteomes" id="UP000516438">
    <property type="component" value="Chromosome"/>
</dbReference>